<dbReference type="Proteomes" id="UP000501623">
    <property type="component" value="Chromosome"/>
</dbReference>
<dbReference type="PANTHER" id="PTHR23028">
    <property type="entry name" value="ACETYLTRANSFERASE"/>
    <property type="match status" value="1"/>
</dbReference>
<evidence type="ECO:0000256" key="1">
    <source>
        <dbReference type="SAM" id="Phobius"/>
    </source>
</evidence>
<feature type="transmembrane region" description="Helical" evidence="1">
    <location>
        <begin position="292"/>
        <end position="310"/>
    </location>
</feature>
<evidence type="ECO:0000313" key="3">
    <source>
        <dbReference type="EMBL" id="QJX48294.1"/>
    </source>
</evidence>
<feature type="transmembrane region" description="Helical" evidence="1">
    <location>
        <begin position="91"/>
        <end position="110"/>
    </location>
</feature>
<protein>
    <submittedName>
        <fullName evidence="3">Acyltransferase</fullName>
    </submittedName>
</protein>
<dbReference type="InterPro" id="IPR050879">
    <property type="entry name" value="Acyltransferase_3"/>
</dbReference>
<evidence type="ECO:0000259" key="2">
    <source>
        <dbReference type="Pfam" id="PF01757"/>
    </source>
</evidence>
<keyword evidence="4" id="KW-1185">Reference proteome</keyword>
<dbReference type="KEGG" id="hts:HMJ29_15730"/>
<feature type="transmembrane region" description="Helical" evidence="1">
    <location>
        <begin position="52"/>
        <end position="70"/>
    </location>
</feature>
<keyword evidence="1" id="KW-0472">Membrane</keyword>
<keyword evidence="1" id="KW-1133">Transmembrane helix</keyword>
<dbReference type="PANTHER" id="PTHR23028:SF53">
    <property type="entry name" value="ACYL_TRANSF_3 DOMAIN-CONTAINING PROTEIN"/>
    <property type="match status" value="1"/>
</dbReference>
<dbReference type="GO" id="GO:0000271">
    <property type="term" value="P:polysaccharide biosynthetic process"/>
    <property type="evidence" value="ECO:0007669"/>
    <property type="project" value="TreeGrafter"/>
</dbReference>
<dbReference type="GO" id="GO:0016747">
    <property type="term" value="F:acyltransferase activity, transferring groups other than amino-acyl groups"/>
    <property type="evidence" value="ECO:0007669"/>
    <property type="project" value="InterPro"/>
</dbReference>
<dbReference type="GO" id="GO:0016020">
    <property type="term" value="C:membrane"/>
    <property type="evidence" value="ECO:0007669"/>
    <property type="project" value="TreeGrafter"/>
</dbReference>
<dbReference type="RefSeq" id="WP_171592378.1">
    <property type="nucleotide sequence ID" value="NZ_CP053538.1"/>
</dbReference>
<keyword evidence="3" id="KW-0808">Transferase</keyword>
<proteinExistence type="predicted"/>
<feature type="transmembrane region" description="Helical" evidence="1">
    <location>
        <begin position="383"/>
        <end position="401"/>
    </location>
</feature>
<accession>A0A6M6BKD9</accession>
<dbReference type="EMBL" id="CP053538">
    <property type="protein sequence ID" value="QJX48294.1"/>
    <property type="molecule type" value="Genomic_DNA"/>
</dbReference>
<feature type="transmembrane region" description="Helical" evidence="1">
    <location>
        <begin position="259"/>
        <end position="280"/>
    </location>
</feature>
<sequence length="416" mass="46175">MVLNSKERASINYNLEALRGLAASMVVWHHVIVHPQQLDPVYIPTGVAAFNAPGHFAVLIFFLLSGFVIGKSQPEPLQRTGVATYLRKRFVRLYPIYLLAILAGVVAAGFRVPLITIGQHMLFLQGWGAPVIFENNPLWSLQHEVLFYLAFIPLSIYSARPWVVALVSAALSLFLLILNPDGAGAAVAQYLIGFAFWATGWTLSTLTCTEVPAPSPRLLSAFLLMLGIEYLNPLTTVASRIVLWLQVHQITDTTNWMTFLIRAIDYASLPYAALIVVVAASRLSPGLRVASLLLQILPLVGVINTIRYWADPGVHSSLLPCLFYLVSLVFYFLPDRVLPAFSRTTVQCLAFLGAFSYGLYVIHFPILVAFHNIPFFAGTPASFIVRATLYIPLAFAVGYWLDKRFQPWVKNKIEAL</sequence>
<name>A0A6M6BKD9_9BACT</name>
<feature type="transmembrane region" description="Helical" evidence="1">
    <location>
        <begin position="12"/>
        <end position="32"/>
    </location>
</feature>
<feature type="transmembrane region" description="Helical" evidence="1">
    <location>
        <begin position="316"/>
        <end position="334"/>
    </location>
</feature>
<keyword evidence="1" id="KW-0812">Transmembrane</keyword>
<dbReference type="AlphaFoldDB" id="A0A6M6BKD9"/>
<feature type="transmembrane region" description="Helical" evidence="1">
    <location>
        <begin position="346"/>
        <end position="371"/>
    </location>
</feature>
<evidence type="ECO:0000313" key="4">
    <source>
        <dbReference type="Proteomes" id="UP000501623"/>
    </source>
</evidence>
<feature type="transmembrane region" description="Helical" evidence="1">
    <location>
        <begin position="145"/>
        <end position="178"/>
    </location>
</feature>
<organism evidence="3 4">
    <name type="scientific">Hymenobacter taeanensis</name>
    <dbReference type="NCBI Taxonomy" id="2735321"/>
    <lineage>
        <taxon>Bacteria</taxon>
        <taxon>Pseudomonadati</taxon>
        <taxon>Bacteroidota</taxon>
        <taxon>Cytophagia</taxon>
        <taxon>Cytophagales</taxon>
        <taxon>Hymenobacteraceae</taxon>
        <taxon>Hymenobacter</taxon>
    </lineage>
</organism>
<gene>
    <name evidence="3" type="ORF">HMJ29_15730</name>
</gene>
<reference evidence="3 4" key="1">
    <citation type="submission" date="2020-05" db="EMBL/GenBank/DDBJ databases">
        <title>Complete genome sequence of Hymenobacter sp. TS19 in Coasted Sand Dune.</title>
        <authorList>
            <person name="Lee J.-H."/>
            <person name="Jung J.-H."/>
            <person name="Jeong S."/>
            <person name="Zhao L."/>
            <person name="Kim M.-K."/>
            <person name="Seo H.-S."/>
            <person name="Lim S."/>
        </authorList>
    </citation>
    <scope>NUCLEOTIDE SEQUENCE [LARGE SCALE GENOMIC DNA]</scope>
    <source>
        <strain evidence="3 4">TS19</strain>
    </source>
</reference>
<dbReference type="Pfam" id="PF01757">
    <property type="entry name" value="Acyl_transf_3"/>
    <property type="match status" value="1"/>
</dbReference>
<dbReference type="InterPro" id="IPR002656">
    <property type="entry name" value="Acyl_transf_3_dom"/>
</dbReference>
<keyword evidence="3" id="KW-0012">Acyltransferase</keyword>
<feature type="transmembrane region" description="Helical" evidence="1">
    <location>
        <begin position="190"/>
        <end position="209"/>
    </location>
</feature>
<feature type="domain" description="Acyltransferase 3" evidence="2">
    <location>
        <begin position="12"/>
        <end position="401"/>
    </location>
</feature>